<evidence type="ECO:0008006" key="4">
    <source>
        <dbReference type="Google" id="ProtNLM"/>
    </source>
</evidence>
<accession>A0ABP4ZMC8</accession>
<dbReference type="Proteomes" id="UP001501094">
    <property type="component" value="Unassembled WGS sequence"/>
</dbReference>
<evidence type="ECO:0000256" key="1">
    <source>
        <dbReference type="SAM" id="Phobius"/>
    </source>
</evidence>
<protein>
    <recommendedName>
        <fullName evidence="4">DUF4245 domain-containing protein</fullName>
    </recommendedName>
</protein>
<keyword evidence="1" id="KW-0472">Membrane</keyword>
<dbReference type="RefSeq" id="WP_344101783.1">
    <property type="nucleotide sequence ID" value="NZ_BAAANL010000003.1"/>
</dbReference>
<dbReference type="EMBL" id="BAAANL010000003">
    <property type="protein sequence ID" value="GAA1860816.1"/>
    <property type="molecule type" value="Genomic_DNA"/>
</dbReference>
<sequence length="230" mass="24322">MAVITDYTRANRRNEWILGGVVGVVVVLVVVFVTILVTSGGGEAPATEPDADARRLTAGTCAAKLRQPAWVPETVMRADVACPEQISRKLGDSASPDRLGTWVVYDLHGPANEELLPGAAPGLWPDAEVASGAIHPATTITYVAYPGSDSLTEELGGDTLRIEWQDFPQGGGEARVTQVENNGYGPLRVEWTDEQGSYLLLTVRGRTPDGRSGASAEELLRMAGSLVGPG</sequence>
<keyword evidence="1" id="KW-0812">Transmembrane</keyword>
<gene>
    <name evidence="2" type="ORF">GCM10009751_18080</name>
</gene>
<evidence type="ECO:0000313" key="2">
    <source>
        <dbReference type="EMBL" id="GAA1860816.1"/>
    </source>
</evidence>
<evidence type="ECO:0000313" key="3">
    <source>
        <dbReference type="Proteomes" id="UP001501094"/>
    </source>
</evidence>
<reference evidence="3" key="1">
    <citation type="journal article" date="2019" name="Int. J. Syst. Evol. Microbiol.">
        <title>The Global Catalogue of Microorganisms (GCM) 10K type strain sequencing project: providing services to taxonomists for standard genome sequencing and annotation.</title>
        <authorList>
            <consortium name="The Broad Institute Genomics Platform"/>
            <consortium name="The Broad Institute Genome Sequencing Center for Infectious Disease"/>
            <person name="Wu L."/>
            <person name="Ma J."/>
        </authorList>
    </citation>
    <scope>NUCLEOTIDE SEQUENCE [LARGE SCALE GENOMIC DNA]</scope>
    <source>
        <strain evidence="3">JCM 14326</strain>
    </source>
</reference>
<name>A0ABP4ZMC8_9MICO</name>
<feature type="transmembrane region" description="Helical" evidence="1">
    <location>
        <begin position="16"/>
        <end position="37"/>
    </location>
</feature>
<proteinExistence type="predicted"/>
<organism evidence="2 3">
    <name type="scientific">Myceligenerans crystallogenes</name>
    <dbReference type="NCBI Taxonomy" id="316335"/>
    <lineage>
        <taxon>Bacteria</taxon>
        <taxon>Bacillati</taxon>
        <taxon>Actinomycetota</taxon>
        <taxon>Actinomycetes</taxon>
        <taxon>Micrococcales</taxon>
        <taxon>Promicromonosporaceae</taxon>
        <taxon>Myceligenerans</taxon>
    </lineage>
</organism>
<keyword evidence="3" id="KW-1185">Reference proteome</keyword>
<keyword evidence="1" id="KW-1133">Transmembrane helix</keyword>
<comment type="caution">
    <text evidence="2">The sequence shown here is derived from an EMBL/GenBank/DDBJ whole genome shotgun (WGS) entry which is preliminary data.</text>
</comment>